<sequence length="60" mass="7046">MVRSTAPRRARARQTGRRLPVRTQRYSRLDYVIRSHYVKDSGYEVAHDGWCITVFSAPNH</sequence>
<protein>
    <submittedName>
        <fullName evidence="4">Uncharacterized protein</fullName>
    </submittedName>
</protein>
<evidence type="ECO:0000256" key="1">
    <source>
        <dbReference type="ARBA" id="ARBA00001936"/>
    </source>
</evidence>
<dbReference type="PANTHER" id="PTHR45668">
    <property type="entry name" value="SERINE/THREONINE-PROTEIN PHOSPHATASE 5-RELATED"/>
    <property type="match status" value="1"/>
</dbReference>
<dbReference type="HOGENOM" id="CLU_2948536_0_0_1"/>
<dbReference type="AlphaFoldDB" id="N6UJF9"/>
<feature type="non-terminal residue" evidence="4">
    <location>
        <position position="60"/>
    </location>
</feature>
<name>N6UJF9_DENPD</name>
<organism evidence="4">
    <name type="scientific">Dendroctonus ponderosae</name>
    <name type="common">Mountain pine beetle</name>
    <dbReference type="NCBI Taxonomy" id="77166"/>
    <lineage>
        <taxon>Eukaryota</taxon>
        <taxon>Metazoa</taxon>
        <taxon>Ecdysozoa</taxon>
        <taxon>Arthropoda</taxon>
        <taxon>Hexapoda</taxon>
        <taxon>Insecta</taxon>
        <taxon>Pterygota</taxon>
        <taxon>Neoptera</taxon>
        <taxon>Endopterygota</taxon>
        <taxon>Coleoptera</taxon>
        <taxon>Polyphaga</taxon>
        <taxon>Cucujiformia</taxon>
        <taxon>Curculionidae</taxon>
        <taxon>Scolytinae</taxon>
        <taxon>Dendroctonus</taxon>
    </lineage>
</organism>
<comment type="cofactor">
    <cofactor evidence="1">
        <name>Mn(2+)</name>
        <dbReference type="ChEBI" id="CHEBI:29035"/>
    </cofactor>
</comment>
<keyword evidence="2" id="KW-0479">Metal-binding</keyword>
<feature type="non-terminal residue" evidence="4">
    <location>
        <position position="1"/>
    </location>
</feature>
<evidence type="ECO:0000256" key="2">
    <source>
        <dbReference type="ARBA" id="ARBA00022723"/>
    </source>
</evidence>
<keyword evidence="3" id="KW-0464">Manganese</keyword>
<dbReference type="InterPro" id="IPR051134">
    <property type="entry name" value="PPP_phosphatase"/>
</dbReference>
<evidence type="ECO:0000256" key="3">
    <source>
        <dbReference type="ARBA" id="ARBA00023211"/>
    </source>
</evidence>
<dbReference type="PRINTS" id="PR00114">
    <property type="entry name" value="STPHPHTASE"/>
</dbReference>
<dbReference type="GO" id="GO:0016787">
    <property type="term" value="F:hydrolase activity"/>
    <property type="evidence" value="ECO:0007669"/>
    <property type="project" value="InterPro"/>
</dbReference>
<dbReference type="Gene3D" id="3.60.21.10">
    <property type="match status" value="1"/>
</dbReference>
<reference evidence="4" key="1">
    <citation type="journal article" date="2013" name="Genome Biol.">
        <title>Draft genome of the mountain pine beetle, Dendroctonus ponderosae Hopkins, a major forest pest.</title>
        <authorList>
            <person name="Keeling C.I."/>
            <person name="Yuen M.M."/>
            <person name="Liao N.Y."/>
            <person name="Docking T.R."/>
            <person name="Chan S.K."/>
            <person name="Taylor G.A."/>
            <person name="Palmquist D.L."/>
            <person name="Jackman S.D."/>
            <person name="Nguyen A."/>
            <person name="Li M."/>
            <person name="Henderson H."/>
            <person name="Janes J.K."/>
            <person name="Zhao Y."/>
            <person name="Pandoh P."/>
            <person name="Moore R."/>
            <person name="Sperling F.A."/>
            <person name="Huber D.P."/>
            <person name="Birol I."/>
            <person name="Jones S.J."/>
            <person name="Bohlmann J."/>
        </authorList>
    </citation>
    <scope>NUCLEOTIDE SEQUENCE</scope>
</reference>
<dbReference type="GO" id="GO:0046872">
    <property type="term" value="F:metal ion binding"/>
    <property type="evidence" value="ECO:0007669"/>
    <property type="project" value="UniProtKB-KW"/>
</dbReference>
<proteinExistence type="predicted"/>
<gene>
    <name evidence="4" type="ORF">YQE_02773</name>
</gene>
<accession>N6UJF9</accession>
<dbReference type="InterPro" id="IPR029052">
    <property type="entry name" value="Metallo-depent_PP-like"/>
</dbReference>
<dbReference type="EMBL" id="KB740363">
    <property type="protein sequence ID" value="ENN80801.1"/>
    <property type="molecule type" value="Genomic_DNA"/>
</dbReference>
<dbReference type="PANTHER" id="PTHR45668:SF5">
    <property type="entry name" value="SERINE_THREONINE-PROTEIN PHOSPHATASE 5"/>
    <property type="match status" value="1"/>
</dbReference>
<evidence type="ECO:0000313" key="4">
    <source>
        <dbReference type="EMBL" id="ENN80801.1"/>
    </source>
</evidence>
<dbReference type="SUPFAM" id="SSF56300">
    <property type="entry name" value="Metallo-dependent phosphatases"/>
    <property type="match status" value="1"/>
</dbReference>
<dbReference type="InterPro" id="IPR006186">
    <property type="entry name" value="Ser/Thr-sp_prot-phosphatase"/>
</dbReference>